<evidence type="ECO:0000313" key="2">
    <source>
        <dbReference type="Proteomes" id="UP000051242"/>
    </source>
</evidence>
<proteinExistence type="predicted"/>
<protein>
    <submittedName>
        <fullName evidence="1">Uncharacterized protein</fullName>
    </submittedName>
</protein>
<comment type="caution">
    <text evidence="1">The sequence shown here is derived from an EMBL/GenBank/DDBJ whole genome shotgun (WGS) entry which is preliminary data.</text>
</comment>
<accession>A0A0R2T966</accession>
<gene>
    <name evidence="1" type="ORF">ABR85_09530</name>
</gene>
<reference evidence="1 2" key="1">
    <citation type="submission" date="2015-10" db="EMBL/GenBank/DDBJ databases">
        <title>Metagenome-Assembled Genomes uncover a global brackish microbiome.</title>
        <authorList>
            <person name="Hugerth L.W."/>
            <person name="Larsson J."/>
            <person name="Alneberg J."/>
            <person name="Lindh M.V."/>
            <person name="Legrand C."/>
            <person name="Pinhassi J."/>
            <person name="Andersson A.F."/>
        </authorList>
    </citation>
    <scope>NUCLEOTIDE SEQUENCE [LARGE SCALE GENOMIC DNA]</scope>
    <source>
        <strain evidence="1">BACL22 MAG-120619-bin3</strain>
    </source>
</reference>
<name>A0A0R2T966_9GAMM</name>
<dbReference type="AlphaFoldDB" id="A0A0R2T966"/>
<organism evidence="1 2">
    <name type="scientific">OM182 bacterium BACL3 MAG-120619-bin3</name>
    <dbReference type="NCBI Taxonomy" id="1655593"/>
    <lineage>
        <taxon>Bacteria</taxon>
        <taxon>Pseudomonadati</taxon>
        <taxon>Pseudomonadota</taxon>
        <taxon>Gammaproteobacteria</taxon>
        <taxon>OMG group</taxon>
        <taxon>OM182 clade</taxon>
    </lineage>
</organism>
<dbReference type="Proteomes" id="UP000051242">
    <property type="component" value="Unassembled WGS sequence"/>
</dbReference>
<evidence type="ECO:0000313" key="1">
    <source>
        <dbReference type="EMBL" id="KRO83572.1"/>
    </source>
</evidence>
<dbReference type="EMBL" id="LICD01000017">
    <property type="protein sequence ID" value="KRO83572.1"/>
    <property type="molecule type" value="Genomic_DNA"/>
</dbReference>
<sequence>MNAPAKPRSAAPTPFASSPLALAALWIGLLLPASILAQDYEPPRTQSGKPDLQGYWSNASLTQLQRNANYENLVIPASEIEDFTRNNHQNVRQATDDGLVQGELLDGSDLGKGRGYNAFWVDPGTRYGIVKGEARTSWIVEPEDGRIPFSDAGNDLRRVNRAKFSGNDGPEGRALGERCIIGFGSTGGPPMNNVLYNNMYQIVQTDDYVMILVEMVNDARIIPISDEHRPSEHKRWLGDSIGRWEGDTLVVETINLHPQQAPRNAAPLSSEGKIIERFSRYSDEQILYTFEVSDPIYYTQNWRGEMSLNASENRLYEYACHEGNYGLPGILAGARREDADAAAKE</sequence>